<dbReference type="AlphaFoldDB" id="A0A6A5KAB4"/>
<protein>
    <submittedName>
        <fullName evidence="6">MFS general substrate transporter</fullName>
    </submittedName>
</protein>
<feature type="transmembrane region" description="Helical" evidence="4">
    <location>
        <begin position="350"/>
        <end position="368"/>
    </location>
</feature>
<evidence type="ECO:0000259" key="5">
    <source>
        <dbReference type="PROSITE" id="PS50850"/>
    </source>
</evidence>
<dbReference type="Gene3D" id="1.20.1250.20">
    <property type="entry name" value="MFS general substrate transporter like domains"/>
    <property type="match status" value="2"/>
</dbReference>
<dbReference type="GO" id="GO:0016020">
    <property type="term" value="C:membrane"/>
    <property type="evidence" value="ECO:0007669"/>
    <property type="project" value="UniProtKB-SubCell"/>
</dbReference>
<dbReference type="InterPro" id="IPR050327">
    <property type="entry name" value="Proton-linked_MCT"/>
</dbReference>
<feature type="domain" description="Major facilitator superfamily (MFS) profile" evidence="5">
    <location>
        <begin position="255"/>
        <end position="399"/>
    </location>
</feature>
<keyword evidence="4" id="KW-0472">Membrane</keyword>
<evidence type="ECO:0000313" key="6">
    <source>
        <dbReference type="EMBL" id="KAF1831374.1"/>
    </source>
</evidence>
<organism evidence="6 7">
    <name type="scientific">Decorospora gaudefroyi</name>
    <dbReference type="NCBI Taxonomy" id="184978"/>
    <lineage>
        <taxon>Eukaryota</taxon>
        <taxon>Fungi</taxon>
        <taxon>Dikarya</taxon>
        <taxon>Ascomycota</taxon>
        <taxon>Pezizomycotina</taxon>
        <taxon>Dothideomycetes</taxon>
        <taxon>Pleosporomycetidae</taxon>
        <taxon>Pleosporales</taxon>
        <taxon>Pleosporineae</taxon>
        <taxon>Pleosporaceae</taxon>
        <taxon>Decorospora</taxon>
    </lineage>
</organism>
<dbReference type="GO" id="GO:0022857">
    <property type="term" value="F:transmembrane transporter activity"/>
    <property type="evidence" value="ECO:0007669"/>
    <property type="project" value="InterPro"/>
</dbReference>
<comment type="similarity">
    <text evidence="2">Belongs to the major facilitator superfamily. Monocarboxylate porter (TC 2.A.1.13) family.</text>
</comment>
<name>A0A6A5KAB4_9PLEO</name>
<feature type="region of interest" description="Disordered" evidence="3">
    <location>
        <begin position="1"/>
        <end position="49"/>
    </location>
</feature>
<dbReference type="PANTHER" id="PTHR11360">
    <property type="entry name" value="MONOCARBOXYLATE TRANSPORTER"/>
    <property type="match status" value="1"/>
</dbReference>
<reference evidence="6" key="1">
    <citation type="submission" date="2020-01" db="EMBL/GenBank/DDBJ databases">
        <authorList>
            <consortium name="DOE Joint Genome Institute"/>
            <person name="Haridas S."/>
            <person name="Albert R."/>
            <person name="Binder M."/>
            <person name="Bloem J."/>
            <person name="Labutti K."/>
            <person name="Salamov A."/>
            <person name="Andreopoulos B."/>
            <person name="Baker S.E."/>
            <person name="Barry K."/>
            <person name="Bills G."/>
            <person name="Bluhm B.H."/>
            <person name="Cannon C."/>
            <person name="Castanera R."/>
            <person name="Culley D.E."/>
            <person name="Daum C."/>
            <person name="Ezra D."/>
            <person name="Gonzalez J.B."/>
            <person name="Henrissat B."/>
            <person name="Kuo A."/>
            <person name="Liang C."/>
            <person name="Lipzen A."/>
            <person name="Lutzoni F."/>
            <person name="Magnuson J."/>
            <person name="Mondo S."/>
            <person name="Nolan M."/>
            <person name="Ohm R."/>
            <person name="Pangilinan J."/>
            <person name="Park H.-J."/>
            <person name="Ramirez L."/>
            <person name="Alfaro M."/>
            <person name="Sun H."/>
            <person name="Tritt A."/>
            <person name="Yoshinaga Y."/>
            <person name="Zwiers L.-H."/>
            <person name="Turgeon B.G."/>
            <person name="Goodwin S.B."/>
            <person name="Spatafora J.W."/>
            <person name="Crous P.W."/>
            <person name="Grigoriev I.V."/>
        </authorList>
    </citation>
    <scope>NUCLEOTIDE SEQUENCE</scope>
    <source>
        <strain evidence="6">P77</strain>
    </source>
</reference>
<dbReference type="SUPFAM" id="SSF103473">
    <property type="entry name" value="MFS general substrate transporter"/>
    <property type="match status" value="1"/>
</dbReference>
<dbReference type="EMBL" id="ML975365">
    <property type="protein sequence ID" value="KAF1831374.1"/>
    <property type="molecule type" value="Genomic_DNA"/>
</dbReference>
<keyword evidence="4" id="KW-0812">Transmembrane</keyword>
<feature type="transmembrane region" description="Helical" evidence="4">
    <location>
        <begin position="258"/>
        <end position="281"/>
    </location>
</feature>
<evidence type="ECO:0000256" key="1">
    <source>
        <dbReference type="ARBA" id="ARBA00004141"/>
    </source>
</evidence>
<feature type="transmembrane region" description="Helical" evidence="4">
    <location>
        <begin position="325"/>
        <end position="344"/>
    </location>
</feature>
<feature type="transmembrane region" description="Helical" evidence="4">
    <location>
        <begin position="216"/>
        <end position="237"/>
    </location>
</feature>
<feature type="transmembrane region" description="Helical" evidence="4">
    <location>
        <begin position="99"/>
        <end position="117"/>
    </location>
</feature>
<feature type="compositionally biased region" description="Polar residues" evidence="3">
    <location>
        <begin position="7"/>
        <end position="16"/>
    </location>
</feature>
<feature type="transmembrane region" description="Helical" evidence="4">
    <location>
        <begin position="293"/>
        <end position="313"/>
    </location>
</feature>
<dbReference type="PROSITE" id="PS50850">
    <property type="entry name" value="MFS"/>
    <property type="match status" value="1"/>
</dbReference>
<evidence type="ECO:0000256" key="3">
    <source>
        <dbReference type="SAM" id="MobiDB-lite"/>
    </source>
</evidence>
<feature type="transmembrane region" description="Helical" evidence="4">
    <location>
        <begin position="150"/>
        <end position="170"/>
    </location>
</feature>
<dbReference type="InterPro" id="IPR020846">
    <property type="entry name" value="MFS_dom"/>
</dbReference>
<evidence type="ECO:0000313" key="7">
    <source>
        <dbReference type="Proteomes" id="UP000800040"/>
    </source>
</evidence>
<comment type="subcellular location">
    <subcellularLocation>
        <location evidence="1">Membrane</location>
        <topology evidence="1">Multi-pass membrane protein</topology>
    </subcellularLocation>
</comment>
<keyword evidence="7" id="KW-1185">Reference proteome</keyword>
<proteinExistence type="inferred from homology"/>
<dbReference type="PANTHER" id="PTHR11360:SF315">
    <property type="entry name" value="TRANSPORTER MCH2-RELATED"/>
    <property type="match status" value="1"/>
</dbReference>
<evidence type="ECO:0000256" key="2">
    <source>
        <dbReference type="ARBA" id="ARBA00006727"/>
    </source>
</evidence>
<dbReference type="Pfam" id="PF07690">
    <property type="entry name" value="MFS_1"/>
    <property type="match status" value="2"/>
</dbReference>
<keyword evidence="4" id="KW-1133">Transmembrane helix</keyword>
<evidence type="ECO:0000256" key="4">
    <source>
        <dbReference type="SAM" id="Phobius"/>
    </source>
</evidence>
<gene>
    <name evidence="6" type="ORF">BDW02DRAFT_572061</name>
</gene>
<feature type="transmembrane region" description="Helical" evidence="4">
    <location>
        <begin position="375"/>
        <end position="394"/>
    </location>
</feature>
<feature type="transmembrane region" description="Helical" evidence="4">
    <location>
        <begin position="124"/>
        <end position="144"/>
    </location>
</feature>
<feature type="transmembrane region" description="Helical" evidence="4">
    <location>
        <begin position="55"/>
        <end position="79"/>
    </location>
</feature>
<dbReference type="Proteomes" id="UP000800040">
    <property type="component" value="Unassembled WGS sequence"/>
</dbReference>
<dbReference type="InterPro" id="IPR011701">
    <property type="entry name" value="MFS"/>
</dbReference>
<feature type="transmembrane region" description="Helical" evidence="4">
    <location>
        <begin position="190"/>
        <end position="210"/>
    </location>
</feature>
<dbReference type="OrthoDB" id="2213137at2759"/>
<accession>A0A6A5KAB4</accession>
<feature type="compositionally biased region" description="Basic and acidic residues" evidence="3">
    <location>
        <begin position="17"/>
        <end position="48"/>
    </location>
</feature>
<sequence>MQRYPSLANSNTTTASNREKSPSRHADGKTSSRDEDAEKVQSEQKEVDTPPNGGYGWVVVACVLMINAHTWGLNAAYGVFLAHYLSQDGLFPGAGPLEYAFIGGLSISQALMISPLVGWTTKHLGTTTTLLIGAVLESMAFIGASFSTQIWHVFLSQGVCFGWGMGFLYVGSAGITAQWFTTRRSLANGIAASGAGLGGVVYSLAAQAIIRSINLAWSFRILAIAAFTANAVSAILIKDRNKHIGTQMSFDYRLLLRWEFIGFLLFGILSELAYVVLLFSLPNYSTTIGLTHQQGSIIGALFNLGLALGRPIIGYYSDSIGRINMASAMTCLSGVFCLLIWMFAQNFGVLALFSVLGGAVGGTFWAVAAPVTTEVVGLVDLSAALSCTWLVLVLPTTCE</sequence>
<dbReference type="InterPro" id="IPR036259">
    <property type="entry name" value="MFS_trans_sf"/>
</dbReference>